<dbReference type="EMBL" id="BMMD01000014">
    <property type="protein sequence ID" value="GGJ85332.1"/>
    <property type="molecule type" value="Genomic_DNA"/>
</dbReference>
<feature type="binding site" evidence="4">
    <location>
        <position position="81"/>
    </location>
    <ligand>
        <name>substrate</name>
    </ligand>
</feature>
<evidence type="ECO:0000256" key="3">
    <source>
        <dbReference type="ARBA" id="ARBA00022842"/>
    </source>
</evidence>
<dbReference type="InterPro" id="IPR015813">
    <property type="entry name" value="Pyrv/PenolPyrv_kinase-like_dom"/>
</dbReference>
<dbReference type="InterPro" id="IPR011206">
    <property type="entry name" value="Citrate_lyase_beta/mcl1/mcl2"/>
</dbReference>
<dbReference type="AlphaFoldDB" id="A0A917PN22"/>
<dbReference type="GO" id="GO:0016829">
    <property type="term" value="F:lyase activity"/>
    <property type="evidence" value="ECO:0007669"/>
    <property type="project" value="UniProtKB-KW"/>
</dbReference>
<dbReference type="SUPFAM" id="SSF51621">
    <property type="entry name" value="Phosphoenolpyruvate/pyruvate domain"/>
    <property type="match status" value="1"/>
</dbReference>
<feature type="domain" description="HpcH/HpaI aldolase/citrate lyase" evidence="6">
    <location>
        <begin position="22"/>
        <end position="233"/>
    </location>
</feature>
<accession>A0A917PN22</accession>
<dbReference type="Proteomes" id="UP000636956">
    <property type="component" value="Unassembled WGS sequence"/>
</dbReference>
<comment type="cofactor">
    <cofactor evidence="1">
        <name>Mg(2+)</name>
        <dbReference type="ChEBI" id="CHEBI:18420"/>
    </cofactor>
</comment>
<name>A0A917PN22_9MICO</name>
<feature type="binding site" evidence="5">
    <location>
        <position position="140"/>
    </location>
    <ligand>
        <name>Mg(2+)</name>
        <dbReference type="ChEBI" id="CHEBI:18420"/>
    </ligand>
</feature>
<evidence type="ECO:0000313" key="8">
    <source>
        <dbReference type="Proteomes" id="UP000636956"/>
    </source>
</evidence>
<keyword evidence="3 5" id="KW-0460">Magnesium</keyword>
<comment type="caution">
    <text evidence="7">The sequence shown here is derived from an EMBL/GenBank/DDBJ whole genome shotgun (WGS) entry which is preliminary data.</text>
</comment>
<dbReference type="Gene3D" id="3.20.20.60">
    <property type="entry name" value="Phosphoenolpyruvate-binding domains"/>
    <property type="match status" value="1"/>
</dbReference>
<keyword evidence="7" id="KW-0456">Lyase</keyword>
<keyword evidence="2 5" id="KW-0479">Metal-binding</keyword>
<evidence type="ECO:0000256" key="4">
    <source>
        <dbReference type="PIRSR" id="PIRSR015582-1"/>
    </source>
</evidence>
<dbReference type="PANTHER" id="PTHR32308:SF10">
    <property type="entry name" value="CITRATE LYASE SUBUNIT BETA"/>
    <property type="match status" value="1"/>
</dbReference>
<keyword evidence="8" id="KW-1185">Reference proteome</keyword>
<organism evidence="7 8">
    <name type="scientific">Agromyces bauzanensis</name>
    <dbReference type="NCBI Taxonomy" id="1308924"/>
    <lineage>
        <taxon>Bacteria</taxon>
        <taxon>Bacillati</taxon>
        <taxon>Actinomycetota</taxon>
        <taxon>Actinomycetes</taxon>
        <taxon>Micrococcales</taxon>
        <taxon>Microbacteriaceae</taxon>
        <taxon>Agromyces</taxon>
    </lineage>
</organism>
<reference evidence="7" key="2">
    <citation type="submission" date="2020-09" db="EMBL/GenBank/DDBJ databases">
        <authorList>
            <person name="Sun Q."/>
            <person name="Zhou Y."/>
        </authorList>
    </citation>
    <scope>NUCLEOTIDE SEQUENCE</scope>
    <source>
        <strain evidence="7">CGMCC 1.8984</strain>
    </source>
</reference>
<evidence type="ECO:0000256" key="2">
    <source>
        <dbReference type="ARBA" id="ARBA00022723"/>
    </source>
</evidence>
<protein>
    <submittedName>
        <fullName evidence="7">Citryl-CoA lyase</fullName>
    </submittedName>
</protein>
<evidence type="ECO:0000256" key="5">
    <source>
        <dbReference type="PIRSR" id="PIRSR015582-2"/>
    </source>
</evidence>
<gene>
    <name evidence="7" type="ORF">GCM10011372_24510</name>
</gene>
<proteinExistence type="predicted"/>
<dbReference type="GO" id="GO:0000287">
    <property type="term" value="F:magnesium ion binding"/>
    <property type="evidence" value="ECO:0007669"/>
    <property type="project" value="TreeGrafter"/>
</dbReference>
<dbReference type="InterPro" id="IPR005000">
    <property type="entry name" value="Aldolase/citrate-lyase_domain"/>
</dbReference>
<dbReference type="PANTHER" id="PTHR32308">
    <property type="entry name" value="LYASE BETA SUBUNIT, PUTATIVE (AFU_ORTHOLOGUE AFUA_4G13030)-RELATED"/>
    <property type="match status" value="1"/>
</dbReference>
<dbReference type="PIRSF" id="PIRSF015582">
    <property type="entry name" value="Cit_lyase_B"/>
    <property type="match status" value="1"/>
</dbReference>
<dbReference type="InterPro" id="IPR040442">
    <property type="entry name" value="Pyrv_kinase-like_dom_sf"/>
</dbReference>
<evidence type="ECO:0000256" key="1">
    <source>
        <dbReference type="ARBA" id="ARBA00001946"/>
    </source>
</evidence>
<reference evidence="7" key="1">
    <citation type="journal article" date="2014" name="Int. J. Syst. Evol. Microbiol.">
        <title>Complete genome sequence of Corynebacterium casei LMG S-19264T (=DSM 44701T), isolated from a smear-ripened cheese.</title>
        <authorList>
            <consortium name="US DOE Joint Genome Institute (JGI-PGF)"/>
            <person name="Walter F."/>
            <person name="Albersmeier A."/>
            <person name="Kalinowski J."/>
            <person name="Ruckert C."/>
        </authorList>
    </citation>
    <scope>NUCLEOTIDE SEQUENCE</scope>
    <source>
        <strain evidence="7">CGMCC 1.8984</strain>
    </source>
</reference>
<evidence type="ECO:0000313" key="7">
    <source>
        <dbReference type="EMBL" id="GGJ85332.1"/>
    </source>
</evidence>
<feature type="binding site" evidence="5">
    <location>
        <position position="166"/>
    </location>
    <ligand>
        <name>Mg(2+)</name>
        <dbReference type="ChEBI" id="CHEBI:18420"/>
    </ligand>
</feature>
<dbReference type="Pfam" id="PF03328">
    <property type="entry name" value="HpcH_HpaI"/>
    <property type="match status" value="1"/>
</dbReference>
<evidence type="ECO:0000259" key="6">
    <source>
        <dbReference type="Pfam" id="PF03328"/>
    </source>
</evidence>
<sequence length="294" mass="30624">MRDGARGTAIAGTHPVAQAVTALFVPGNRPERFEKAVAAGADLVIIDLEDAVPIVDKTRALDAVVVALRGGDSIPVRAMVRINAMGSTSFDREVAALVALSADPGNGLVGVMVPKAEHAGELAALAQRLPAEVPIVPLAETALGLRNCFELASVASVSRLAFGAIDFVLDIDAGDGDRYLDYARSHLVVASRAANVAAPLDSPSPEIRNASLVLESARLARHFGFGGKLCIHPAQLAGVAAAFTPSEESIRWARAVVDAGVDGAASLEGRMVDPPVVERANRILKRAEVLRKQA</sequence>
<dbReference type="RefSeq" id="WP_188743723.1">
    <property type="nucleotide sequence ID" value="NZ_BAABFW010000017.1"/>
</dbReference>
<feature type="binding site" evidence="4">
    <location>
        <position position="140"/>
    </location>
    <ligand>
        <name>substrate</name>
    </ligand>
</feature>
<dbReference type="GO" id="GO:0006107">
    <property type="term" value="P:oxaloacetate metabolic process"/>
    <property type="evidence" value="ECO:0007669"/>
    <property type="project" value="TreeGrafter"/>
</dbReference>